<evidence type="ECO:0000256" key="1">
    <source>
        <dbReference type="SAM" id="SignalP"/>
    </source>
</evidence>
<dbReference type="Pfam" id="PF04450">
    <property type="entry name" value="BSP"/>
    <property type="match status" value="1"/>
</dbReference>
<evidence type="ECO:0000313" key="3">
    <source>
        <dbReference type="Proteomes" id="UP001220610"/>
    </source>
</evidence>
<gene>
    <name evidence="2" type="ORF">P0Y53_14270</name>
</gene>
<proteinExistence type="predicted"/>
<keyword evidence="1" id="KW-0732">Signal</keyword>
<dbReference type="PANTHER" id="PTHR33321:SF12">
    <property type="entry name" value="PLANT BASIC SECRETORY PROTEIN (BSP) FAMILY PROTEIN"/>
    <property type="match status" value="1"/>
</dbReference>
<dbReference type="PANTHER" id="PTHR33321">
    <property type="match status" value="1"/>
</dbReference>
<name>A0AAJ5WM75_9BACT</name>
<organism evidence="2 3">
    <name type="scientific">Candidatus Pseudobacter hemicellulosilyticus</name>
    <dbReference type="NCBI Taxonomy" id="3121375"/>
    <lineage>
        <taxon>Bacteria</taxon>
        <taxon>Pseudomonadati</taxon>
        <taxon>Bacteroidota</taxon>
        <taxon>Chitinophagia</taxon>
        <taxon>Chitinophagales</taxon>
        <taxon>Chitinophagaceae</taxon>
        <taxon>Pseudobacter</taxon>
    </lineage>
</organism>
<feature type="chain" id="PRO_5042601680" evidence="1">
    <location>
        <begin position="20"/>
        <end position="226"/>
    </location>
</feature>
<dbReference type="EMBL" id="CP119311">
    <property type="protein sequence ID" value="WEK33654.1"/>
    <property type="molecule type" value="Genomic_DNA"/>
</dbReference>
<sequence>MKKTTFLWCCLLASATVLGQETARTDSFSKKGYQLIVIDKTTDLDPNVKQRMVDAFFVVYPKLAKAYNKKTLKRVTFIYDPAYTGVAECANGRITYSPTWLKRNPNDIDMVTHETMHIVQSYPWGAGPGWITEGIADYVRHTTGVDNKGGGWSLPEFKKEHSYENAYRVTARFLLWIEQTKKKGFVKKLDAAMRTKTYSPAIWAELTGKNVDELWKEYSENPTVKL</sequence>
<feature type="signal peptide" evidence="1">
    <location>
        <begin position="1"/>
        <end position="19"/>
    </location>
</feature>
<dbReference type="Proteomes" id="UP001220610">
    <property type="component" value="Chromosome"/>
</dbReference>
<evidence type="ECO:0000313" key="2">
    <source>
        <dbReference type="EMBL" id="WEK33654.1"/>
    </source>
</evidence>
<dbReference type="InterPro" id="IPR007541">
    <property type="entry name" value="Uncharacterised_BSP"/>
</dbReference>
<dbReference type="AlphaFoldDB" id="A0AAJ5WM75"/>
<protein>
    <submittedName>
        <fullName evidence="2">Basic secretory protein-like protein</fullName>
    </submittedName>
</protein>
<accession>A0AAJ5WM75</accession>
<reference evidence="2" key="1">
    <citation type="submission" date="2023-03" db="EMBL/GenBank/DDBJ databases">
        <title>Andean soil-derived lignocellulolytic bacterial consortium as a source of novel taxa and putative plastic-active enzymes.</title>
        <authorList>
            <person name="Diaz-Garcia L."/>
            <person name="Chuvochina M."/>
            <person name="Feuerriegel G."/>
            <person name="Bunk B."/>
            <person name="Sproer C."/>
            <person name="Streit W.R."/>
            <person name="Rodriguez L.M."/>
            <person name="Overmann J."/>
            <person name="Jimenez D.J."/>
        </authorList>
    </citation>
    <scope>NUCLEOTIDE SEQUENCE</scope>
    <source>
        <strain evidence="2">MAG 7</strain>
    </source>
</reference>